<reference evidence="1 2" key="1">
    <citation type="submission" date="2013-01" db="EMBL/GenBank/DDBJ databases">
        <authorList>
            <person name="Harkins D.M."/>
            <person name="Durkin A.S."/>
            <person name="Brinkac L.M."/>
            <person name="Haft D.H."/>
            <person name="Selengut J.D."/>
            <person name="Sanka R."/>
            <person name="DePew J."/>
            <person name="Purushe J."/>
            <person name="Matthias M.A."/>
            <person name="Vinetz J.M."/>
            <person name="Sutton G.G."/>
            <person name="Nierman W.C."/>
            <person name="Fouts D.E."/>
        </authorList>
    </citation>
    <scope>NUCLEOTIDE SEQUENCE [LARGE SCALE GENOMIC DNA]</scope>
    <source>
        <strain evidence="1 2">ZUN142</strain>
    </source>
</reference>
<dbReference type="Proteomes" id="UP000012153">
    <property type="component" value="Unassembled WGS sequence"/>
</dbReference>
<dbReference type="AlphaFoldDB" id="M6UKN7"/>
<gene>
    <name evidence="1" type="ORF">LEP1GSC186_2135</name>
</gene>
<evidence type="ECO:0000313" key="2">
    <source>
        <dbReference type="Proteomes" id="UP000012153"/>
    </source>
</evidence>
<sequence>MKIDRTNIQCVSLADAQIEIFEGNINEKWLKLKLNGVTFSDQKSKKDGTIDLFFEGWQKISIREYTDSEKSWKSLNSIEPLSTVSEEEYILDTYRITGFGSINPNWLEYIIIEPKISGQFE</sequence>
<accession>M6UKN7</accession>
<dbReference type="EMBL" id="AHOP02000021">
    <property type="protein sequence ID" value="EMO41624.1"/>
    <property type="molecule type" value="Genomic_DNA"/>
</dbReference>
<comment type="caution">
    <text evidence="1">The sequence shown here is derived from an EMBL/GenBank/DDBJ whole genome shotgun (WGS) entry which is preliminary data.</text>
</comment>
<protein>
    <submittedName>
        <fullName evidence="1">Uncharacterized protein</fullName>
    </submittedName>
</protein>
<dbReference type="RefSeq" id="WP_004436980.1">
    <property type="nucleotide sequence ID" value="NZ_AHOP02000021.1"/>
</dbReference>
<organism evidence="1 2">
    <name type="scientific">Leptospira noguchii serovar Autumnalis str. ZUN142</name>
    <dbReference type="NCBI Taxonomy" id="1085540"/>
    <lineage>
        <taxon>Bacteria</taxon>
        <taxon>Pseudomonadati</taxon>
        <taxon>Spirochaetota</taxon>
        <taxon>Spirochaetia</taxon>
        <taxon>Leptospirales</taxon>
        <taxon>Leptospiraceae</taxon>
        <taxon>Leptospira</taxon>
    </lineage>
</organism>
<name>M6UKN7_9LEPT</name>
<proteinExistence type="predicted"/>
<evidence type="ECO:0000313" key="1">
    <source>
        <dbReference type="EMBL" id="EMO41624.1"/>
    </source>
</evidence>